<comment type="caution">
    <text evidence="1">The sequence shown here is derived from an EMBL/GenBank/DDBJ whole genome shotgun (WGS) entry which is preliminary data.</text>
</comment>
<dbReference type="AlphaFoldDB" id="A0A0F9TI33"/>
<proteinExistence type="predicted"/>
<sequence length="272" mass="29855">MTFKSLILSVAIWGAVVAPTVAAETDANRAKPFPEVTFDRVNAIFGDNLDTSDPRLKTLLLAIGMDHTSTSSPHKREQVGVPFIVHYGAHYWVNRLAAGDASIDVLVNNALLLLFAETEIPGREEAAYSLMTAAAGSGYWPADYFIAETDLQNHLVRDPVNIVPLSNEIDRSHLQEVAQKTMAAYNRCAELGFAPCRYRIGFWLSNSQPTLVDGLTVLQSAVNTTLRDTRYQGVLDAELVSATTALVEHGHLIGLTADMRQQYDQLLKSVLK</sequence>
<accession>A0A0F9TI33</accession>
<reference evidence="1" key="1">
    <citation type="journal article" date="2015" name="Nature">
        <title>Complex archaea that bridge the gap between prokaryotes and eukaryotes.</title>
        <authorList>
            <person name="Spang A."/>
            <person name="Saw J.H."/>
            <person name="Jorgensen S.L."/>
            <person name="Zaremba-Niedzwiedzka K."/>
            <person name="Martijn J."/>
            <person name="Lind A.E."/>
            <person name="van Eijk R."/>
            <person name="Schleper C."/>
            <person name="Guy L."/>
            <person name="Ettema T.J."/>
        </authorList>
    </citation>
    <scope>NUCLEOTIDE SEQUENCE</scope>
</reference>
<name>A0A0F9TI33_9ZZZZ</name>
<evidence type="ECO:0000313" key="1">
    <source>
        <dbReference type="EMBL" id="KKN41128.1"/>
    </source>
</evidence>
<protein>
    <submittedName>
        <fullName evidence="1">Uncharacterized protein</fullName>
    </submittedName>
</protein>
<dbReference type="EMBL" id="LAZR01001667">
    <property type="protein sequence ID" value="KKN41128.1"/>
    <property type="molecule type" value="Genomic_DNA"/>
</dbReference>
<gene>
    <name evidence="1" type="ORF">LCGC14_0726430</name>
</gene>
<organism evidence="1">
    <name type="scientific">marine sediment metagenome</name>
    <dbReference type="NCBI Taxonomy" id="412755"/>
    <lineage>
        <taxon>unclassified sequences</taxon>
        <taxon>metagenomes</taxon>
        <taxon>ecological metagenomes</taxon>
    </lineage>
</organism>